<sequence length="102" mass="12123">MIMAQRYVSKKAVTEFVLTTTVRQKRKYQEVKIQIKKTILKEVREYKTLFESTVLFLTFLTERDGEEGETRYKTIYMACGERELKGQGGGRKRSKEFFLSFF</sequence>
<evidence type="ECO:0000313" key="1">
    <source>
        <dbReference type="EMBL" id="CCC91022.1"/>
    </source>
</evidence>
<accession>G0UNR1</accession>
<name>G0UNR1_TRYCI</name>
<dbReference type="EMBL" id="HE575319">
    <property type="protein sequence ID" value="CCC91022.1"/>
    <property type="molecule type" value="Genomic_DNA"/>
</dbReference>
<dbReference type="AlphaFoldDB" id="G0UNR1"/>
<reference evidence="1" key="1">
    <citation type="journal article" date="2012" name="Proc. Natl. Acad. Sci. U.S.A.">
        <title>Antigenic diversity is generated by distinct evolutionary mechanisms in African trypanosome species.</title>
        <authorList>
            <person name="Jackson A.P."/>
            <person name="Berry A."/>
            <person name="Aslett M."/>
            <person name="Allison H.C."/>
            <person name="Burton P."/>
            <person name="Vavrova-Anderson J."/>
            <person name="Brown R."/>
            <person name="Browne H."/>
            <person name="Corton N."/>
            <person name="Hauser H."/>
            <person name="Gamble J."/>
            <person name="Gilderthorp R."/>
            <person name="Marcello L."/>
            <person name="McQuillan J."/>
            <person name="Otto T.D."/>
            <person name="Quail M.A."/>
            <person name="Sanders M.J."/>
            <person name="van Tonder A."/>
            <person name="Ginger M.L."/>
            <person name="Field M.C."/>
            <person name="Barry J.D."/>
            <person name="Hertz-Fowler C."/>
            <person name="Berriman M."/>
        </authorList>
    </citation>
    <scope>NUCLEOTIDE SEQUENCE</scope>
    <source>
        <strain evidence="1">IL3000</strain>
    </source>
</reference>
<protein>
    <submittedName>
        <fullName evidence="1">Uncharacterized protein</fullName>
    </submittedName>
</protein>
<gene>
    <name evidence="1" type="ORF">TCIL3000_6_2640</name>
</gene>
<proteinExistence type="predicted"/>
<organism evidence="1">
    <name type="scientific">Trypanosoma congolense (strain IL3000)</name>
    <dbReference type="NCBI Taxonomy" id="1068625"/>
    <lineage>
        <taxon>Eukaryota</taxon>
        <taxon>Discoba</taxon>
        <taxon>Euglenozoa</taxon>
        <taxon>Kinetoplastea</taxon>
        <taxon>Metakinetoplastina</taxon>
        <taxon>Trypanosomatida</taxon>
        <taxon>Trypanosomatidae</taxon>
        <taxon>Trypanosoma</taxon>
        <taxon>Nannomonas</taxon>
    </lineage>
</organism>